<reference evidence="4 5" key="1">
    <citation type="submission" date="2017-12" db="EMBL/GenBank/DDBJ databases">
        <authorList>
            <person name="Paulsen S."/>
            <person name="Gram L.K."/>
        </authorList>
    </citation>
    <scope>NUCLEOTIDE SEQUENCE [LARGE SCALE GENOMIC DNA]</scope>
    <source>
        <strain evidence="3 5">S2231</strain>
        <strain evidence="2 4">S2233</strain>
    </source>
</reference>
<dbReference type="EMBL" id="PNCK01000042">
    <property type="protein sequence ID" value="TMP42177.1"/>
    <property type="molecule type" value="Genomic_DNA"/>
</dbReference>
<comment type="caution">
    <text evidence="3">The sequence shown here is derived from an EMBL/GenBank/DDBJ whole genome shotgun (WGS) entry which is preliminary data.</text>
</comment>
<evidence type="ECO:0000313" key="3">
    <source>
        <dbReference type="EMBL" id="TMP62353.1"/>
    </source>
</evidence>
<dbReference type="Pfam" id="PF00583">
    <property type="entry name" value="Acetyltransf_1"/>
    <property type="match status" value="1"/>
</dbReference>
<dbReference type="EMBL" id="PNCL01000008">
    <property type="protein sequence ID" value="TMP62353.1"/>
    <property type="molecule type" value="Genomic_DNA"/>
</dbReference>
<evidence type="ECO:0000313" key="5">
    <source>
        <dbReference type="Proteomes" id="UP000307706"/>
    </source>
</evidence>
<dbReference type="GO" id="GO:0016747">
    <property type="term" value="F:acyltransferase activity, transferring groups other than amino-acyl groups"/>
    <property type="evidence" value="ECO:0007669"/>
    <property type="project" value="InterPro"/>
</dbReference>
<accession>A0A5S3XUJ3</accession>
<evidence type="ECO:0000313" key="4">
    <source>
        <dbReference type="Proteomes" id="UP000305730"/>
    </source>
</evidence>
<gene>
    <name evidence="3" type="ORF">CWB96_01490</name>
    <name evidence="2" type="ORF">CWB97_12575</name>
</gene>
<dbReference type="InterPro" id="IPR016181">
    <property type="entry name" value="Acyl_CoA_acyltransferase"/>
</dbReference>
<keyword evidence="3" id="KW-0808">Transferase</keyword>
<name>A0A5S3XUJ3_9GAMM</name>
<dbReference type="PROSITE" id="PS51186">
    <property type="entry name" value="GNAT"/>
    <property type="match status" value="1"/>
</dbReference>
<dbReference type="Proteomes" id="UP000307706">
    <property type="component" value="Unassembled WGS sequence"/>
</dbReference>
<dbReference type="Proteomes" id="UP000305730">
    <property type="component" value="Unassembled WGS sequence"/>
</dbReference>
<dbReference type="SUPFAM" id="SSF55729">
    <property type="entry name" value="Acyl-CoA N-acyltransferases (Nat)"/>
    <property type="match status" value="1"/>
</dbReference>
<dbReference type="OrthoDB" id="9805924at2"/>
<organism evidence="3 5">
    <name type="scientific">Pseudoalteromonas citrea</name>
    <dbReference type="NCBI Taxonomy" id="43655"/>
    <lineage>
        <taxon>Bacteria</taxon>
        <taxon>Pseudomonadati</taxon>
        <taxon>Pseudomonadota</taxon>
        <taxon>Gammaproteobacteria</taxon>
        <taxon>Alteromonadales</taxon>
        <taxon>Pseudoalteromonadaceae</taxon>
        <taxon>Pseudoalteromonas</taxon>
    </lineage>
</organism>
<reference evidence="5" key="2">
    <citation type="submission" date="2019-06" db="EMBL/GenBank/DDBJ databases">
        <title>Co-occurence of chitin degradation, pigmentation and bioactivity in marine Pseudoalteromonas.</title>
        <authorList>
            <person name="Sonnenschein E.C."/>
            <person name="Bech P.K."/>
        </authorList>
    </citation>
    <scope>NUCLEOTIDE SEQUENCE [LARGE SCALE GENOMIC DNA]</scope>
    <source>
        <strain evidence="5">S2231</strain>
    </source>
</reference>
<feature type="domain" description="N-acetyltransferase" evidence="1">
    <location>
        <begin position="10"/>
        <end position="165"/>
    </location>
</feature>
<dbReference type="AlphaFoldDB" id="A0A5S3XUJ3"/>
<evidence type="ECO:0000313" key="2">
    <source>
        <dbReference type="EMBL" id="TMP42177.1"/>
    </source>
</evidence>
<sequence>MMKFNIPKGLNIRPSNANDKPFLERLHHSMRQDLQLIDGEKDFVESIVELQFRAQTQGYGDKFPNAMYFIIEKHHEAIGKATIDFGPNEIRIIDIGFLPSARGHGFGSAIIQSFQSAASQSGAPLTLTVEQHNYAAKQLYMRLGFQVESISPPYEFMAWYPHPVKLMSGV</sequence>
<protein>
    <submittedName>
        <fullName evidence="3">GNAT family N-acetyltransferase</fullName>
    </submittedName>
</protein>
<dbReference type="Gene3D" id="3.40.630.30">
    <property type="match status" value="1"/>
</dbReference>
<proteinExistence type="predicted"/>
<keyword evidence="4" id="KW-1185">Reference proteome</keyword>
<evidence type="ECO:0000259" key="1">
    <source>
        <dbReference type="PROSITE" id="PS51186"/>
    </source>
</evidence>
<dbReference type="CDD" id="cd04301">
    <property type="entry name" value="NAT_SF"/>
    <property type="match status" value="1"/>
</dbReference>
<dbReference type="InterPro" id="IPR000182">
    <property type="entry name" value="GNAT_dom"/>
</dbReference>
<reference evidence="3" key="3">
    <citation type="submission" date="2019-09" db="EMBL/GenBank/DDBJ databases">
        <title>Co-occurence of chitin degradation, pigmentation and bioactivity in marine Pseudoalteromonas.</title>
        <authorList>
            <person name="Sonnenschein E.C."/>
            <person name="Bech P.K."/>
        </authorList>
    </citation>
    <scope>NUCLEOTIDE SEQUENCE</scope>
    <source>
        <strain evidence="3">S2231</strain>
        <strain evidence="2 4">S2233</strain>
    </source>
</reference>